<dbReference type="InterPro" id="IPR027417">
    <property type="entry name" value="P-loop_NTPase"/>
</dbReference>
<organism evidence="8 9">
    <name type="scientific">Picrophilus torridus (strain ATCC 700027 / DSM 9790 / JCM 10055 / NBRC 100828 / KAW 2/3)</name>
    <dbReference type="NCBI Taxonomy" id="1122961"/>
    <lineage>
        <taxon>Archaea</taxon>
        <taxon>Methanobacteriati</taxon>
        <taxon>Thermoplasmatota</taxon>
        <taxon>Thermoplasmata</taxon>
        <taxon>Thermoplasmatales</taxon>
        <taxon>Picrophilaceae</taxon>
        <taxon>Picrophilus</taxon>
    </lineage>
</organism>
<dbReference type="CDD" id="cd03301">
    <property type="entry name" value="ABC_MalK_N"/>
    <property type="match status" value="1"/>
</dbReference>
<evidence type="ECO:0000313" key="8">
    <source>
        <dbReference type="EMBL" id="SMD31246.1"/>
    </source>
</evidence>
<evidence type="ECO:0000256" key="5">
    <source>
        <dbReference type="ARBA" id="ARBA00022967"/>
    </source>
</evidence>
<keyword evidence="4 8" id="KW-0067">ATP-binding</keyword>
<name>A0A8G2FXG2_PICTO</name>
<keyword evidence="9" id="KW-1185">Reference proteome</keyword>
<dbReference type="RefSeq" id="WP_084272965.1">
    <property type="nucleotide sequence ID" value="NZ_FWYE01000003.1"/>
</dbReference>
<dbReference type="InterPro" id="IPR003439">
    <property type="entry name" value="ABC_transporter-like_ATP-bd"/>
</dbReference>
<keyword evidence="2" id="KW-1003">Cell membrane</keyword>
<dbReference type="InterPro" id="IPR017871">
    <property type="entry name" value="ABC_transporter-like_CS"/>
</dbReference>
<evidence type="ECO:0000256" key="6">
    <source>
        <dbReference type="ARBA" id="ARBA00023136"/>
    </source>
</evidence>
<gene>
    <name evidence="8" type="ORF">SAMN02745355_1170</name>
</gene>
<dbReference type="Gene3D" id="2.40.50.100">
    <property type="match status" value="1"/>
</dbReference>
<dbReference type="EMBL" id="FWYE01000003">
    <property type="protein sequence ID" value="SMD31246.1"/>
    <property type="molecule type" value="Genomic_DNA"/>
</dbReference>
<dbReference type="AlphaFoldDB" id="A0A8G2FXG2"/>
<comment type="caution">
    <text evidence="8">The sequence shown here is derived from an EMBL/GenBank/DDBJ whole genome shotgun (WGS) entry which is preliminary data.</text>
</comment>
<protein>
    <submittedName>
        <fullName evidence="8">Carbohydrate ABC transporter ATP-binding protein, CUT1 family</fullName>
    </submittedName>
</protein>
<evidence type="ECO:0000259" key="7">
    <source>
        <dbReference type="PROSITE" id="PS50893"/>
    </source>
</evidence>
<dbReference type="GO" id="GO:0008643">
    <property type="term" value="P:carbohydrate transport"/>
    <property type="evidence" value="ECO:0007669"/>
    <property type="project" value="InterPro"/>
</dbReference>
<keyword evidence="6" id="KW-0472">Membrane</keyword>
<evidence type="ECO:0000256" key="1">
    <source>
        <dbReference type="ARBA" id="ARBA00022448"/>
    </source>
</evidence>
<dbReference type="FunFam" id="3.40.50.300:FF:000042">
    <property type="entry name" value="Maltose/maltodextrin ABC transporter, ATP-binding protein"/>
    <property type="match status" value="1"/>
</dbReference>
<dbReference type="Pfam" id="PF00005">
    <property type="entry name" value="ABC_tran"/>
    <property type="match status" value="1"/>
</dbReference>
<evidence type="ECO:0000313" key="9">
    <source>
        <dbReference type="Proteomes" id="UP000192315"/>
    </source>
</evidence>
<dbReference type="InterPro" id="IPR003593">
    <property type="entry name" value="AAA+_ATPase"/>
</dbReference>
<dbReference type="GO" id="GO:0016887">
    <property type="term" value="F:ATP hydrolysis activity"/>
    <property type="evidence" value="ECO:0007669"/>
    <property type="project" value="InterPro"/>
</dbReference>
<dbReference type="PROSITE" id="PS50893">
    <property type="entry name" value="ABC_TRANSPORTER_2"/>
    <property type="match status" value="1"/>
</dbReference>
<proteinExistence type="predicted"/>
<dbReference type="SUPFAM" id="SSF52540">
    <property type="entry name" value="P-loop containing nucleoside triphosphate hydrolases"/>
    <property type="match status" value="1"/>
</dbReference>
<dbReference type="InterPro" id="IPR015855">
    <property type="entry name" value="ABC_transpr_MalK-like"/>
</dbReference>
<dbReference type="Gene3D" id="3.40.50.300">
    <property type="entry name" value="P-loop containing nucleotide triphosphate hydrolases"/>
    <property type="match status" value="1"/>
</dbReference>
<keyword evidence="3" id="KW-0547">Nucleotide-binding</keyword>
<dbReference type="InterPro" id="IPR047641">
    <property type="entry name" value="ABC_transpr_MalK/UgpC-like"/>
</dbReference>
<evidence type="ECO:0000256" key="4">
    <source>
        <dbReference type="ARBA" id="ARBA00022840"/>
    </source>
</evidence>
<evidence type="ECO:0000256" key="3">
    <source>
        <dbReference type="ARBA" id="ARBA00022741"/>
    </source>
</evidence>
<dbReference type="GO" id="GO:0005524">
    <property type="term" value="F:ATP binding"/>
    <property type="evidence" value="ECO:0007669"/>
    <property type="project" value="UniProtKB-KW"/>
</dbReference>
<dbReference type="GO" id="GO:0055052">
    <property type="term" value="C:ATP-binding cassette (ABC) transporter complex, substrate-binding subunit-containing"/>
    <property type="evidence" value="ECO:0007669"/>
    <property type="project" value="TreeGrafter"/>
</dbReference>
<keyword evidence="5" id="KW-1278">Translocase</keyword>
<sequence>MEYKLELVDVCKSYGSKKVLDNLNLKVPAGEFLVILGPSGTGKSTLLRTIVGIEDIDSGKIIVNGEDVTRRPPNKRNISMVFQNYALYPNMNVFKNIAFPLKMAGVPRDKIREKVESVARLLKIDAELNNRVTRLSGGQKQRVAIARALVRDPQLFLLDEPLSNIDARVRYTSRQELKRLQKELNYTFIYVTHDQAEASNIADRVAVLHNGIIEQIGTYEELYNRPVNTWVGDFIGNFPMNFIDGSELGYNEKIIGFRPTWVNEDSNDIEVEVSLIDIEESNYFIHCIYKDRNIVFQSRNKYNVGDRIKIGLKRFNVYDNGVLKEIINEEAIN</sequence>
<dbReference type="SMART" id="SM00382">
    <property type="entry name" value="AAA"/>
    <property type="match status" value="1"/>
</dbReference>
<dbReference type="GO" id="GO:0140359">
    <property type="term" value="F:ABC-type transporter activity"/>
    <property type="evidence" value="ECO:0007669"/>
    <property type="project" value="InterPro"/>
</dbReference>
<dbReference type="PANTHER" id="PTHR43875">
    <property type="entry name" value="MALTODEXTRIN IMPORT ATP-BINDING PROTEIN MSMX"/>
    <property type="match status" value="1"/>
</dbReference>
<evidence type="ECO:0000256" key="2">
    <source>
        <dbReference type="ARBA" id="ARBA00022475"/>
    </source>
</evidence>
<dbReference type="PROSITE" id="PS00211">
    <property type="entry name" value="ABC_TRANSPORTER_1"/>
    <property type="match status" value="1"/>
</dbReference>
<dbReference type="Proteomes" id="UP000192315">
    <property type="component" value="Unassembled WGS sequence"/>
</dbReference>
<dbReference type="PANTHER" id="PTHR43875:SF15">
    <property type="entry name" value="TREHALOSE IMPORT ATP-BINDING PROTEIN SUGC"/>
    <property type="match status" value="1"/>
</dbReference>
<accession>A0A8G2FXG2</accession>
<reference evidence="8 9" key="1">
    <citation type="submission" date="2017-04" db="EMBL/GenBank/DDBJ databases">
        <authorList>
            <person name="Varghese N."/>
            <person name="Submissions S."/>
        </authorList>
    </citation>
    <scope>NUCLEOTIDE SEQUENCE [LARGE SCALE GENOMIC DNA]</scope>
    <source>
        <strain evidence="8 9">DSM 9789</strain>
    </source>
</reference>
<feature type="domain" description="ABC transporter" evidence="7">
    <location>
        <begin position="5"/>
        <end position="235"/>
    </location>
</feature>
<keyword evidence="1" id="KW-0813">Transport</keyword>